<accession>A0A377E2B3</accession>
<gene>
    <name evidence="1" type="ORF">NCTC10429_03785</name>
</gene>
<evidence type="ECO:0000313" key="1">
    <source>
        <dbReference type="EMBL" id="STM57212.1"/>
    </source>
</evidence>
<sequence>MQTTADFSNSTLMGDVIFSSNFDENFFPRGADSYRDADGEVDTNGWDGTDRLDLTLNNGSKWVGAAQSVHQTGSIDVDGDGKGDIATYGVGTEATATLIDIEDNSLWPLSTVGVENDDTSYSEFDHITGNQVYQSGLFNVTLNTGSGFAPIFPDIVIT</sequence>
<dbReference type="Proteomes" id="UP000254088">
    <property type="component" value="Unassembled WGS sequence"/>
</dbReference>
<reference evidence="1 2" key="1">
    <citation type="submission" date="2018-06" db="EMBL/GenBank/DDBJ databases">
        <authorList>
            <consortium name="Pathogen Informatics"/>
            <person name="Doyle S."/>
        </authorList>
    </citation>
    <scope>NUCLEOTIDE SEQUENCE [LARGE SCALE GENOMIC DNA]</scope>
    <source>
        <strain evidence="1 2">NCTC10429</strain>
    </source>
</reference>
<protein>
    <submittedName>
        <fullName evidence="1">Flagellin structural protein</fullName>
    </submittedName>
</protein>
<keyword evidence="1" id="KW-0282">Flagellum</keyword>
<name>A0A377E2B3_ECOLX</name>
<evidence type="ECO:0000313" key="2">
    <source>
        <dbReference type="Proteomes" id="UP000254088"/>
    </source>
</evidence>
<dbReference type="EMBL" id="UGEX01000002">
    <property type="protein sequence ID" value="STM57212.1"/>
    <property type="molecule type" value="Genomic_DNA"/>
</dbReference>
<proteinExistence type="predicted"/>
<keyword evidence="1" id="KW-0966">Cell projection</keyword>
<dbReference type="AlphaFoldDB" id="A0A377E2B3"/>
<keyword evidence="1" id="KW-0969">Cilium</keyword>
<organism evidence="1 2">
    <name type="scientific">Escherichia coli</name>
    <dbReference type="NCBI Taxonomy" id="562"/>
    <lineage>
        <taxon>Bacteria</taxon>
        <taxon>Pseudomonadati</taxon>
        <taxon>Pseudomonadota</taxon>
        <taxon>Gammaproteobacteria</taxon>
        <taxon>Enterobacterales</taxon>
        <taxon>Enterobacteriaceae</taxon>
        <taxon>Escherichia</taxon>
    </lineage>
</organism>